<comment type="caution">
    <text evidence="2">The sequence shown here is derived from an EMBL/GenBank/DDBJ whole genome shotgun (WGS) entry which is preliminary data.</text>
</comment>
<evidence type="ECO:0000259" key="1">
    <source>
        <dbReference type="Pfam" id="PF00085"/>
    </source>
</evidence>
<evidence type="ECO:0000313" key="3">
    <source>
        <dbReference type="Proteomes" id="UP000012015"/>
    </source>
</evidence>
<gene>
    <name evidence="2" type="ORF">ADIAG_01939</name>
</gene>
<dbReference type="CDD" id="cd02947">
    <property type="entry name" value="TRX_family"/>
    <property type="match status" value="1"/>
</dbReference>
<dbReference type="InterPro" id="IPR036249">
    <property type="entry name" value="Thioredoxin-like_sf"/>
</dbReference>
<sequence>MMELILYTSAFCAPCVRARSVLRDAGRLLPQATIREVDVLSHLDESQAAGIISTPTLVVRRDGTEVYRASGVPSVQHVLVAAALALDQEPRDSGCAGAPVPLPAASG</sequence>
<dbReference type="PATRIC" id="fig|1276920.7.peg.1940"/>
<proteinExistence type="predicted"/>
<dbReference type="AlphaFoldDB" id="M7MU04"/>
<accession>M7MU04</accession>
<dbReference type="STRING" id="1276920.ADIAG_01939"/>
<dbReference type="InterPro" id="IPR013766">
    <property type="entry name" value="Thioredoxin_domain"/>
</dbReference>
<keyword evidence="3" id="KW-1185">Reference proteome</keyword>
<dbReference type="Gene3D" id="3.40.30.10">
    <property type="entry name" value="Glutaredoxin"/>
    <property type="match status" value="1"/>
</dbReference>
<reference evidence="2 3" key="1">
    <citation type="journal article" date="2013" name="Genome Announc.">
        <title>Draft Genome Sequence of Arthrobacter gangotriensis Strain Lz1yT, Isolated from a Penguin Rookery Soil Sample Collected in Antarctica, near the Indian Station Dakshin Gangotri.</title>
        <authorList>
            <person name="Shivaji S."/>
            <person name="Ara S."/>
            <person name="Bandi S."/>
            <person name="Singh A."/>
            <person name="Kumar Pinnaka A."/>
        </authorList>
    </citation>
    <scope>NUCLEOTIDE SEQUENCE [LARGE SCALE GENOMIC DNA]</scope>
    <source>
        <strain evidence="2 3">Lz1y</strain>
    </source>
</reference>
<protein>
    <submittedName>
        <fullName evidence="2">Thioredoxin</fullName>
    </submittedName>
</protein>
<evidence type="ECO:0000313" key="2">
    <source>
        <dbReference type="EMBL" id="EMQ98511.1"/>
    </source>
</evidence>
<organism evidence="2 3">
    <name type="scientific">Paeniglutamicibacter gangotriensis Lz1y</name>
    <dbReference type="NCBI Taxonomy" id="1276920"/>
    <lineage>
        <taxon>Bacteria</taxon>
        <taxon>Bacillati</taxon>
        <taxon>Actinomycetota</taxon>
        <taxon>Actinomycetes</taxon>
        <taxon>Micrococcales</taxon>
        <taxon>Micrococcaceae</taxon>
        <taxon>Paeniglutamicibacter</taxon>
    </lineage>
</organism>
<name>M7MU04_9MICC</name>
<dbReference type="Pfam" id="PF00085">
    <property type="entry name" value="Thioredoxin"/>
    <property type="match status" value="1"/>
</dbReference>
<dbReference type="EMBL" id="AOCK01000005">
    <property type="protein sequence ID" value="EMQ98511.1"/>
    <property type="molecule type" value="Genomic_DNA"/>
</dbReference>
<dbReference type="SUPFAM" id="SSF52833">
    <property type="entry name" value="Thioredoxin-like"/>
    <property type="match status" value="1"/>
</dbReference>
<dbReference type="eggNOG" id="COG0526">
    <property type="taxonomic scope" value="Bacteria"/>
</dbReference>
<dbReference type="RefSeq" id="WP_007271123.1">
    <property type="nucleotide sequence ID" value="NZ_AOCK01000005.1"/>
</dbReference>
<feature type="domain" description="Thioredoxin" evidence="1">
    <location>
        <begin position="4"/>
        <end position="73"/>
    </location>
</feature>
<dbReference type="Proteomes" id="UP000012015">
    <property type="component" value="Unassembled WGS sequence"/>
</dbReference>